<dbReference type="AlphaFoldDB" id="A0A812LS14"/>
<organism evidence="1 2">
    <name type="scientific">Symbiodinium necroappetens</name>
    <dbReference type="NCBI Taxonomy" id="1628268"/>
    <lineage>
        <taxon>Eukaryota</taxon>
        <taxon>Sar</taxon>
        <taxon>Alveolata</taxon>
        <taxon>Dinophyceae</taxon>
        <taxon>Suessiales</taxon>
        <taxon>Symbiodiniaceae</taxon>
        <taxon>Symbiodinium</taxon>
    </lineage>
</organism>
<evidence type="ECO:0000313" key="2">
    <source>
        <dbReference type="Proteomes" id="UP000601435"/>
    </source>
</evidence>
<evidence type="ECO:0000313" key="1">
    <source>
        <dbReference type="EMBL" id="CAE7248482.1"/>
    </source>
</evidence>
<keyword evidence="2" id="KW-1185">Reference proteome</keyword>
<dbReference type="EMBL" id="CAJNJA010009602">
    <property type="protein sequence ID" value="CAE7248482.1"/>
    <property type="molecule type" value="Genomic_DNA"/>
</dbReference>
<comment type="caution">
    <text evidence="1">The sequence shown here is derived from an EMBL/GenBank/DDBJ whole genome shotgun (WGS) entry which is preliminary data.</text>
</comment>
<gene>
    <name evidence="1" type="ORF">SNEC2469_LOCUS4988</name>
</gene>
<reference evidence="1" key="1">
    <citation type="submission" date="2021-02" db="EMBL/GenBank/DDBJ databases">
        <authorList>
            <person name="Dougan E. K."/>
            <person name="Rhodes N."/>
            <person name="Thang M."/>
            <person name="Chan C."/>
        </authorList>
    </citation>
    <scope>NUCLEOTIDE SEQUENCE</scope>
</reference>
<dbReference type="Proteomes" id="UP000601435">
    <property type="component" value="Unassembled WGS sequence"/>
</dbReference>
<name>A0A812LS14_9DINO</name>
<accession>A0A812LS14</accession>
<sequence length="112" mass="11463">MGPSVLPQSLARFGSFLLALCSLRLGFFVVLQSSACLGSPPSALFASHLGTSLPPKRMHRPGAPVVAAGIAWMGLPTPVLDPLYLGSPLPLRSLAHVEAASPAGSPASSCLF</sequence>
<protein>
    <submittedName>
        <fullName evidence="1">Uncharacterized protein</fullName>
    </submittedName>
</protein>
<proteinExistence type="predicted"/>